<accession>A0A078MTB9</accession>
<protein>
    <recommendedName>
        <fullName evidence="2">HNH nuclease domain-containing protein</fullName>
    </recommendedName>
</protein>
<feature type="compositionally biased region" description="Basic and acidic residues" evidence="1">
    <location>
        <begin position="193"/>
        <end position="207"/>
    </location>
</feature>
<organism evidence="3">
    <name type="scientific">Arthrobacter saudimassiliensis</name>
    <dbReference type="NCBI Taxonomy" id="1461584"/>
    <lineage>
        <taxon>Bacteria</taxon>
        <taxon>Bacillati</taxon>
        <taxon>Actinomycetota</taxon>
        <taxon>Actinomycetes</taxon>
        <taxon>Micrococcales</taxon>
        <taxon>Micrococcaceae</taxon>
        <taxon>Arthrobacter</taxon>
    </lineage>
</organism>
<feature type="compositionally biased region" description="Low complexity" evidence="1">
    <location>
        <begin position="180"/>
        <end position="191"/>
    </location>
</feature>
<dbReference type="CDD" id="cd00085">
    <property type="entry name" value="HNHc"/>
    <property type="match status" value="1"/>
</dbReference>
<proteinExistence type="predicted"/>
<gene>
    <name evidence="3" type="ORF">BN1051_01382</name>
</gene>
<feature type="region of interest" description="Disordered" evidence="1">
    <location>
        <begin position="399"/>
        <end position="486"/>
    </location>
</feature>
<feature type="compositionally biased region" description="Gly residues" evidence="1">
    <location>
        <begin position="447"/>
        <end position="460"/>
    </location>
</feature>
<evidence type="ECO:0000256" key="1">
    <source>
        <dbReference type="SAM" id="MobiDB-lite"/>
    </source>
</evidence>
<dbReference type="InterPro" id="IPR003615">
    <property type="entry name" value="HNH_nuc"/>
</dbReference>
<dbReference type="AlphaFoldDB" id="A0A078MTB9"/>
<feature type="compositionally biased region" description="Basic and acidic residues" evidence="1">
    <location>
        <begin position="461"/>
        <end position="478"/>
    </location>
</feature>
<dbReference type="PATRIC" id="fig|1461584.3.peg.1369"/>
<name>A0A078MTB9_9MICC</name>
<reference evidence="3" key="1">
    <citation type="submission" date="2014-07" db="EMBL/GenBank/DDBJ databases">
        <authorList>
            <person name="Urmite Genomes Urmite Genomes"/>
        </authorList>
    </citation>
    <scope>NUCLEOTIDE SEQUENCE</scope>
    <source>
        <strain evidence="3">11W110_air</strain>
    </source>
</reference>
<dbReference type="InterPro" id="IPR003870">
    <property type="entry name" value="DUF222"/>
</dbReference>
<dbReference type="Pfam" id="PF02720">
    <property type="entry name" value="DUF222"/>
    <property type="match status" value="1"/>
</dbReference>
<feature type="region of interest" description="Disordered" evidence="1">
    <location>
        <begin position="173"/>
        <end position="246"/>
    </location>
</feature>
<evidence type="ECO:0000259" key="2">
    <source>
        <dbReference type="SMART" id="SM00507"/>
    </source>
</evidence>
<feature type="domain" description="HNH nuclease" evidence="2">
    <location>
        <begin position="317"/>
        <end position="369"/>
    </location>
</feature>
<evidence type="ECO:0000313" key="3">
    <source>
        <dbReference type="EMBL" id="CEA08046.1"/>
    </source>
</evidence>
<dbReference type="EMBL" id="LN483070">
    <property type="protein sequence ID" value="CEA08046.1"/>
    <property type="molecule type" value="Genomic_DNA"/>
</dbReference>
<dbReference type="SMART" id="SM00507">
    <property type="entry name" value="HNHc"/>
    <property type="match status" value="1"/>
</dbReference>
<dbReference type="Gene3D" id="1.10.30.50">
    <property type="match status" value="1"/>
</dbReference>
<feature type="compositionally biased region" description="Low complexity" evidence="1">
    <location>
        <begin position="423"/>
        <end position="446"/>
    </location>
</feature>
<sequence length="486" mass="50792">MTLAAAEVGALLRVPHMTALRVVSESGKLVERFPATLAGLSQGQITYSHARVLLDEAQFVPEEDTAGFEAAVLDAAAGRTAAQLGRRVRTMRERRYPETIVDRHRNALAKRRVWLEPASDGMACLTALMPAEQGQAAFGMLSRAARARKSAGDERTVDQLRVDLLASALLGGGPGGWQGQGQVQGAAVQAGRGRGEGEGGDEGESKGRQGQVRAGRDEGDLVPSATGVGANGQAGPDAEGAAEEDLPGLRPEVMVIISAETLFGADDAPAELNGYGPISAEAARRLIRQVRHWTGLVQDPQSGEILAVGRRRRVPAGLARWLQARDGTCRFPGCSVNARRSELDHTQPYAMGGPTDHRNLEHLCPKHHRLKTLGYWTARQPEAGTVEWRSPLGRRYSTDAQLNLAPPGGSVRRELGEGDGADSTAGVGVPPAPGSSAPGSSGRAASAGGGTVGEGCAGEGRTGENRPGVDDSGRDRPPAGDAAPPF</sequence>